<dbReference type="PRINTS" id="PR00079">
    <property type="entry name" value="G6PDHDRGNASE"/>
</dbReference>
<organism evidence="10 11">
    <name type="scientific">Phaeodactylum tricornutum (strain CCAP 1055/1)</name>
    <dbReference type="NCBI Taxonomy" id="556484"/>
    <lineage>
        <taxon>Eukaryota</taxon>
        <taxon>Sar</taxon>
        <taxon>Stramenopiles</taxon>
        <taxon>Ochrophyta</taxon>
        <taxon>Bacillariophyta</taxon>
        <taxon>Bacillariophyceae</taxon>
        <taxon>Bacillariophycidae</taxon>
        <taxon>Naviculales</taxon>
        <taxon>Phaeodactylaceae</taxon>
        <taxon>Phaeodactylum</taxon>
    </lineage>
</organism>
<dbReference type="GeneID" id="7195268"/>
<dbReference type="GO" id="GO:0050661">
    <property type="term" value="F:NADP binding"/>
    <property type="evidence" value="ECO:0007669"/>
    <property type="project" value="InterPro"/>
</dbReference>
<evidence type="ECO:0000256" key="7">
    <source>
        <dbReference type="RuleBase" id="RU362120"/>
    </source>
</evidence>
<dbReference type="Pfam" id="PF00479">
    <property type="entry name" value="G6PD_N"/>
    <property type="match status" value="1"/>
</dbReference>
<dbReference type="AlphaFoldDB" id="B7G963"/>
<dbReference type="SUPFAM" id="SSF55347">
    <property type="entry name" value="Glyceraldehyde-3-phosphate dehydrogenase-like, C-terminal domain"/>
    <property type="match status" value="1"/>
</dbReference>
<evidence type="ECO:0000313" key="11">
    <source>
        <dbReference type="Proteomes" id="UP000000759"/>
    </source>
</evidence>
<dbReference type="PANTHER" id="PTHR23429:SF0">
    <property type="entry name" value="GLUCOSE-6-PHOSPHATE 1-DEHYDROGENASE"/>
    <property type="match status" value="1"/>
</dbReference>
<dbReference type="OrthoDB" id="60984at2759"/>
<protein>
    <recommendedName>
        <fullName evidence="7">Glucose-6-phosphate 1-dehydrogenase</fullName>
        <ecNumber evidence="7">1.1.1.49</ecNumber>
    </recommendedName>
</protein>
<evidence type="ECO:0000259" key="9">
    <source>
        <dbReference type="Pfam" id="PF02781"/>
    </source>
</evidence>
<dbReference type="eggNOG" id="KOG0563">
    <property type="taxonomic scope" value="Eukaryota"/>
</dbReference>
<evidence type="ECO:0000256" key="5">
    <source>
        <dbReference type="ARBA" id="ARBA00023002"/>
    </source>
</evidence>
<dbReference type="HOGENOM" id="CLU_308265_0_0_1"/>
<dbReference type="InterPro" id="IPR022675">
    <property type="entry name" value="G6P_DH_C"/>
</dbReference>
<keyword evidence="3 7" id="KW-0313">Glucose metabolism</keyword>
<dbReference type="Gene3D" id="3.40.50.720">
    <property type="entry name" value="NAD(P)-binding Rossmann-like Domain"/>
    <property type="match status" value="1"/>
</dbReference>
<keyword evidence="4 7" id="KW-0521">NADP</keyword>
<comment type="catalytic activity">
    <reaction evidence="7">
        <text>D-glucose 6-phosphate + NADP(+) = 6-phospho-D-glucono-1,5-lactone + NADPH + H(+)</text>
        <dbReference type="Rhea" id="RHEA:15841"/>
        <dbReference type="ChEBI" id="CHEBI:15378"/>
        <dbReference type="ChEBI" id="CHEBI:57783"/>
        <dbReference type="ChEBI" id="CHEBI:57955"/>
        <dbReference type="ChEBI" id="CHEBI:58349"/>
        <dbReference type="ChEBI" id="CHEBI:61548"/>
        <dbReference type="EC" id="1.1.1.49"/>
    </reaction>
</comment>
<comment type="pathway">
    <text evidence="1 7">Carbohydrate degradation; pentose phosphate pathway; D-ribulose 5-phosphate from D-glucose 6-phosphate (oxidative stage): step 1/3.</text>
</comment>
<dbReference type="RefSeq" id="XP_002183714.1">
    <property type="nucleotide sequence ID" value="XM_002183678.1"/>
</dbReference>
<dbReference type="STRING" id="556484.B7G963"/>
<dbReference type="SUPFAM" id="SSF51735">
    <property type="entry name" value="NAD(P)-binding Rossmann-fold domains"/>
    <property type="match status" value="1"/>
</dbReference>
<dbReference type="GO" id="GO:0009051">
    <property type="term" value="P:pentose-phosphate shunt, oxidative branch"/>
    <property type="evidence" value="ECO:0007669"/>
    <property type="project" value="TreeGrafter"/>
</dbReference>
<dbReference type="HAMAP" id="MF_00966">
    <property type="entry name" value="G6PD"/>
    <property type="match status" value="1"/>
</dbReference>
<gene>
    <name evidence="10" type="ORF">PHATRDRAFT_30040</name>
</gene>
<dbReference type="KEGG" id="pti:PHATRDRAFT_30040"/>
<keyword evidence="11" id="KW-1185">Reference proteome</keyword>
<reference evidence="11" key="2">
    <citation type="submission" date="2008-08" db="EMBL/GenBank/DDBJ databases">
        <authorList>
            <consortium name="Diatom Consortium"/>
            <person name="Grigoriev I."/>
            <person name="Grimwood J."/>
            <person name="Kuo A."/>
            <person name="Otillar R.P."/>
            <person name="Salamov A."/>
            <person name="Detter J.C."/>
            <person name="Lindquist E."/>
            <person name="Shapiro H."/>
            <person name="Lucas S."/>
            <person name="Glavina del Rio T."/>
            <person name="Pitluck S."/>
            <person name="Rokhsar D."/>
            <person name="Bowler C."/>
        </authorList>
    </citation>
    <scope>GENOME REANNOTATION</scope>
    <source>
        <strain evidence="11">CCAP 1055/1</strain>
    </source>
</reference>
<keyword evidence="6 7" id="KW-0119">Carbohydrate metabolism</keyword>
<dbReference type="GO" id="GO:0006006">
    <property type="term" value="P:glucose metabolic process"/>
    <property type="evidence" value="ECO:0007669"/>
    <property type="project" value="UniProtKB-KW"/>
</dbReference>
<evidence type="ECO:0000256" key="4">
    <source>
        <dbReference type="ARBA" id="ARBA00022857"/>
    </source>
</evidence>
<dbReference type="PaxDb" id="2850-Phatr30040"/>
<dbReference type="EMBL" id="CM000622">
    <property type="protein sequence ID" value="EEC44896.1"/>
    <property type="molecule type" value="Genomic_DNA"/>
</dbReference>
<reference evidence="10 11" key="1">
    <citation type="journal article" date="2008" name="Nature">
        <title>The Phaeodactylum genome reveals the evolutionary history of diatom genomes.</title>
        <authorList>
            <person name="Bowler C."/>
            <person name="Allen A.E."/>
            <person name="Badger J.H."/>
            <person name="Grimwood J."/>
            <person name="Jabbari K."/>
            <person name="Kuo A."/>
            <person name="Maheswari U."/>
            <person name="Martens C."/>
            <person name="Maumus F."/>
            <person name="Otillar R.P."/>
            <person name="Rayko E."/>
            <person name="Salamov A."/>
            <person name="Vandepoele K."/>
            <person name="Beszteri B."/>
            <person name="Gruber A."/>
            <person name="Heijde M."/>
            <person name="Katinka M."/>
            <person name="Mock T."/>
            <person name="Valentin K."/>
            <person name="Verret F."/>
            <person name="Berges J.A."/>
            <person name="Brownlee C."/>
            <person name="Cadoret J.P."/>
            <person name="Chiovitti A."/>
            <person name="Choi C.J."/>
            <person name="Coesel S."/>
            <person name="De Martino A."/>
            <person name="Detter J.C."/>
            <person name="Durkin C."/>
            <person name="Falciatore A."/>
            <person name="Fournet J."/>
            <person name="Haruta M."/>
            <person name="Huysman M.J."/>
            <person name="Jenkins B.D."/>
            <person name="Jiroutova K."/>
            <person name="Jorgensen R.E."/>
            <person name="Joubert Y."/>
            <person name="Kaplan A."/>
            <person name="Kroger N."/>
            <person name="Kroth P.G."/>
            <person name="La Roche J."/>
            <person name="Lindquist E."/>
            <person name="Lommer M."/>
            <person name="Martin-Jezequel V."/>
            <person name="Lopez P.J."/>
            <person name="Lucas S."/>
            <person name="Mangogna M."/>
            <person name="McGinnis K."/>
            <person name="Medlin L.K."/>
            <person name="Montsant A."/>
            <person name="Oudot-Le Secq M.P."/>
            <person name="Napoli C."/>
            <person name="Obornik M."/>
            <person name="Parker M.S."/>
            <person name="Petit J.L."/>
            <person name="Porcel B.M."/>
            <person name="Poulsen N."/>
            <person name="Robison M."/>
            <person name="Rychlewski L."/>
            <person name="Rynearson T.A."/>
            <person name="Schmutz J."/>
            <person name="Shapiro H."/>
            <person name="Siaut M."/>
            <person name="Stanley M."/>
            <person name="Sussman M.R."/>
            <person name="Taylor A.R."/>
            <person name="Vardi A."/>
            <person name="von Dassow P."/>
            <person name="Vyverman W."/>
            <person name="Willis A."/>
            <person name="Wyrwicz L.S."/>
            <person name="Rokhsar D.S."/>
            <person name="Weissenbach J."/>
            <person name="Armbrust E.V."/>
            <person name="Green B.R."/>
            <person name="Van de Peer Y."/>
            <person name="Grigoriev I.V."/>
        </authorList>
    </citation>
    <scope>NUCLEOTIDE SEQUENCE [LARGE SCALE GENOMIC DNA]</scope>
    <source>
        <strain evidence="10 11">CCAP 1055/1</strain>
    </source>
</reference>
<dbReference type="InterPro" id="IPR019796">
    <property type="entry name" value="G6P_DH_AS"/>
</dbReference>
<evidence type="ECO:0000256" key="3">
    <source>
        <dbReference type="ARBA" id="ARBA00022526"/>
    </source>
</evidence>
<feature type="domain" description="Glucose-6-phosphate dehydrogenase NAD-binding" evidence="8">
    <location>
        <begin position="25"/>
        <end position="195"/>
    </location>
</feature>
<evidence type="ECO:0000313" key="10">
    <source>
        <dbReference type="EMBL" id="EEC44896.1"/>
    </source>
</evidence>
<dbReference type="FunCoup" id="B7G963">
    <property type="interactions" value="129"/>
</dbReference>
<dbReference type="EC" id="1.1.1.49" evidence="7"/>
<keyword evidence="5 7" id="KW-0560">Oxidoreductase</keyword>
<dbReference type="UniPathway" id="UPA00115">
    <property type="reaction ID" value="UER00408"/>
</dbReference>
<sequence>MIICSLTFCFCSVVNDAKESVTILVVGASGDLAKRKTYPALLALYKASLLPSVTIIWGFARTEMTHYGFRHHLKPFLNDADECVVDQFLSICNYRPGSSYGDWESMDSILKASPSRNLVVYLATPPNVFAQSAAVLKKTLTLTPTNGFVRLVLEKPFGSDTESCETLLRTLNNQEWLEQQLYRIDHYLGKEMVQNILTLRQQNRWLNSLWNKDAVKSVHIICKESFGTDGRGGYFDRYGIIRDIFQNHLLQLLTLVAMDMPEKSCATKLRNAKLEILRKIPVINLEDCLFGQYEGYKDDSSIENRDTVTPTYACIRTWVHNETWRNVPFVLEAGKALNDRLCEIRLHFRGVKNGQPNSLVLRLQPVPTIFLTANVKTPGFSYNPVSARMQVDYGQALMPDAYTRLLLDVFRGKQANFVRDDELLASWKIFTPILNQTEQLNIVPEPYMRGSTGPDKRVEFLRSVGAIPSWSPPPSAL</sequence>
<accession>B7G963</accession>
<evidence type="ECO:0000256" key="6">
    <source>
        <dbReference type="ARBA" id="ARBA00023277"/>
    </source>
</evidence>
<dbReference type="PANTHER" id="PTHR23429">
    <property type="entry name" value="GLUCOSE-6-PHOSPHATE 1-DEHYDROGENASE G6PD"/>
    <property type="match status" value="1"/>
</dbReference>
<dbReference type="InterPro" id="IPR001282">
    <property type="entry name" value="G6P_DH"/>
</dbReference>
<evidence type="ECO:0000256" key="1">
    <source>
        <dbReference type="ARBA" id="ARBA00004937"/>
    </source>
</evidence>
<evidence type="ECO:0000259" key="8">
    <source>
        <dbReference type="Pfam" id="PF00479"/>
    </source>
</evidence>
<dbReference type="Gene3D" id="3.30.360.10">
    <property type="entry name" value="Dihydrodipicolinate Reductase, domain 2"/>
    <property type="match status" value="1"/>
</dbReference>
<comment type="similarity">
    <text evidence="2 7">Belongs to the glucose-6-phosphate dehydrogenase family.</text>
</comment>
<dbReference type="Pfam" id="PF02781">
    <property type="entry name" value="G6PD_C"/>
    <property type="match status" value="1"/>
</dbReference>
<evidence type="ECO:0000256" key="2">
    <source>
        <dbReference type="ARBA" id="ARBA00009975"/>
    </source>
</evidence>
<dbReference type="Proteomes" id="UP000000759">
    <property type="component" value="Chromosome 20"/>
</dbReference>
<name>B7G963_PHATC</name>
<feature type="domain" description="Glucose-6-phosphate dehydrogenase C-terminal" evidence="9">
    <location>
        <begin position="198"/>
        <end position="464"/>
    </location>
</feature>
<comment type="function">
    <text evidence="7">Catalyzes the rate-limiting step of the oxidative pentose-phosphate pathway, which represents a route for the dissimilation of carbohydrates besides glycolysis.</text>
</comment>
<dbReference type="InterPro" id="IPR022674">
    <property type="entry name" value="G6P_DH_NAD-bd"/>
</dbReference>
<dbReference type="GO" id="GO:0004345">
    <property type="term" value="F:glucose-6-phosphate dehydrogenase activity"/>
    <property type="evidence" value="ECO:0007669"/>
    <property type="project" value="UniProtKB-EC"/>
</dbReference>
<dbReference type="PROSITE" id="PS00069">
    <property type="entry name" value="G6P_DEHYDROGENASE"/>
    <property type="match status" value="1"/>
</dbReference>
<dbReference type="InterPro" id="IPR036291">
    <property type="entry name" value="NAD(P)-bd_dom_sf"/>
</dbReference>
<dbReference type="NCBIfam" id="TIGR00871">
    <property type="entry name" value="zwf"/>
    <property type="match status" value="1"/>
</dbReference>
<dbReference type="PIRSF" id="PIRSF000110">
    <property type="entry name" value="G6PD"/>
    <property type="match status" value="1"/>
</dbReference>
<proteinExistence type="inferred from homology"/>
<dbReference type="InParanoid" id="B7G963"/>